<gene>
    <name evidence="1" type="ORF">LCGC14_1131660</name>
</gene>
<accession>A0A0F9Q6N4</accession>
<sequence length="81" mass="9098">MPRWTRTVNIKTFLDATQPAGVVAKRIRAKLVAAFSVPGFELGSIIGDFEDVQTIEECDDVLERLYDWADANDVWLGLKTN</sequence>
<protein>
    <submittedName>
        <fullName evidence="1">Uncharacterized protein</fullName>
    </submittedName>
</protein>
<evidence type="ECO:0000313" key="1">
    <source>
        <dbReference type="EMBL" id="KKN01038.1"/>
    </source>
</evidence>
<dbReference type="AlphaFoldDB" id="A0A0F9Q6N4"/>
<comment type="caution">
    <text evidence="1">The sequence shown here is derived from an EMBL/GenBank/DDBJ whole genome shotgun (WGS) entry which is preliminary data.</text>
</comment>
<reference evidence="1" key="1">
    <citation type="journal article" date="2015" name="Nature">
        <title>Complex archaea that bridge the gap between prokaryotes and eukaryotes.</title>
        <authorList>
            <person name="Spang A."/>
            <person name="Saw J.H."/>
            <person name="Jorgensen S.L."/>
            <person name="Zaremba-Niedzwiedzka K."/>
            <person name="Martijn J."/>
            <person name="Lind A.E."/>
            <person name="van Eijk R."/>
            <person name="Schleper C."/>
            <person name="Guy L."/>
            <person name="Ettema T.J."/>
        </authorList>
    </citation>
    <scope>NUCLEOTIDE SEQUENCE</scope>
</reference>
<dbReference type="EMBL" id="LAZR01005305">
    <property type="protein sequence ID" value="KKN01038.1"/>
    <property type="molecule type" value="Genomic_DNA"/>
</dbReference>
<name>A0A0F9Q6N4_9ZZZZ</name>
<organism evidence="1">
    <name type="scientific">marine sediment metagenome</name>
    <dbReference type="NCBI Taxonomy" id="412755"/>
    <lineage>
        <taxon>unclassified sequences</taxon>
        <taxon>metagenomes</taxon>
        <taxon>ecological metagenomes</taxon>
    </lineage>
</organism>
<proteinExistence type="predicted"/>